<reference evidence="1" key="1">
    <citation type="submission" date="2018-05" db="EMBL/GenBank/DDBJ databases">
        <authorList>
            <person name="Lanie J.A."/>
            <person name="Ng W.-L."/>
            <person name="Kazmierczak K.M."/>
            <person name="Andrzejewski T.M."/>
            <person name="Davidsen T.M."/>
            <person name="Wayne K.J."/>
            <person name="Tettelin H."/>
            <person name="Glass J.I."/>
            <person name="Rusch D."/>
            <person name="Podicherti R."/>
            <person name="Tsui H.-C.T."/>
            <person name="Winkler M.E."/>
        </authorList>
    </citation>
    <scope>NUCLEOTIDE SEQUENCE</scope>
</reference>
<evidence type="ECO:0008006" key="2">
    <source>
        <dbReference type="Google" id="ProtNLM"/>
    </source>
</evidence>
<sequence length="149" mass="16996">MVNILLPEENKKCVIASSKGKGFIAYTFSLISNQKKGKKFFNLKTNDILIKILNYDKSHLVAVNKSKKILIFPVDSLPVLQKGVGVQLMRIKESDSLSDIQLINLSDGLTWQIGSKIRTFKVIDFWIGKRAQSGKKIPKYFNKNLKFYE</sequence>
<dbReference type="Pfam" id="PF03989">
    <property type="entry name" value="DNA_gyraseA_C"/>
    <property type="match status" value="2"/>
</dbReference>
<organism evidence="1">
    <name type="scientific">marine metagenome</name>
    <dbReference type="NCBI Taxonomy" id="408172"/>
    <lineage>
        <taxon>unclassified sequences</taxon>
        <taxon>metagenomes</taxon>
        <taxon>ecological metagenomes</taxon>
    </lineage>
</organism>
<evidence type="ECO:0000313" key="1">
    <source>
        <dbReference type="EMBL" id="SVB52050.1"/>
    </source>
</evidence>
<dbReference type="GO" id="GO:0003916">
    <property type="term" value="F:DNA topoisomerase activity"/>
    <property type="evidence" value="ECO:0007669"/>
    <property type="project" value="InterPro"/>
</dbReference>
<dbReference type="Gene3D" id="2.120.10.90">
    <property type="entry name" value="DNA gyrase/topoisomerase IV, subunit A, C-terminal"/>
    <property type="match status" value="1"/>
</dbReference>
<dbReference type="InterPro" id="IPR006691">
    <property type="entry name" value="GyrA/parC_rep"/>
</dbReference>
<dbReference type="SUPFAM" id="SSF101904">
    <property type="entry name" value="GyrA/ParC C-terminal domain-like"/>
    <property type="match status" value="1"/>
</dbReference>
<dbReference type="EMBL" id="UINC01045367">
    <property type="protein sequence ID" value="SVB52050.1"/>
    <property type="molecule type" value="Genomic_DNA"/>
</dbReference>
<dbReference type="GO" id="GO:0005524">
    <property type="term" value="F:ATP binding"/>
    <property type="evidence" value="ECO:0007669"/>
    <property type="project" value="InterPro"/>
</dbReference>
<dbReference type="GO" id="GO:0006265">
    <property type="term" value="P:DNA topological change"/>
    <property type="evidence" value="ECO:0007669"/>
    <property type="project" value="InterPro"/>
</dbReference>
<name>A0A382EMV4_9ZZZZ</name>
<accession>A0A382EMV4</accession>
<dbReference type="InterPro" id="IPR035516">
    <property type="entry name" value="Gyrase/topoIV_suA_C"/>
</dbReference>
<dbReference type="AlphaFoldDB" id="A0A382EMV4"/>
<proteinExistence type="predicted"/>
<protein>
    <recommendedName>
        <fullName evidence="2">DNA topoisomerase IV subunit A</fullName>
    </recommendedName>
</protein>
<dbReference type="GO" id="GO:0003677">
    <property type="term" value="F:DNA binding"/>
    <property type="evidence" value="ECO:0007669"/>
    <property type="project" value="InterPro"/>
</dbReference>
<gene>
    <name evidence="1" type="ORF">METZ01_LOCUS204904</name>
</gene>